<keyword evidence="6" id="KW-1015">Disulfide bond</keyword>
<dbReference type="Gene3D" id="2.60.40.10">
    <property type="entry name" value="Immunoglobulins"/>
    <property type="match status" value="1"/>
</dbReference>
<dbReference type="PANTHER" id="PTHR13869">
    <property type="entry name" value="MYELIN P0 RELATED"/>
    <property type="match status" value="1"/>
</dbReference>
<protein>
    <recommendedName>
        <fullName evidence="10">MPZL1</fullName>
    </recommendedName>
</protein>
<comment type="subcellular location">
    <subcellularLocation>
        <location evidence="1">Membrane</location>
    </subcellularLocation>
</comment>
<evidence type="ECO:0000256" key="4">
    <source>
        <dbReference type="ARBA" id="ARBA00022989"/>
    </source>
</evidence>
<dbReference type="GeneTree" id="ENSGT00940000175200"/>
<keyword evidence="5" id="KW-0472">Membrane</keyword>
<dbReference type="Ensembl" id="ENSPPYT00000044027.1">
    <property type="protein sequence ID" value="ENSPPYP00000034410.1"/>
    <property type="gene ID" value="ENSPPYG00000033047.1"/>
</dbReference>
<reference evidence="8" key="2">
    <citation type="submission" date="2025-09" db="UniProtKB">
        <authorList>
            <consortium name="Ensembl"/>
        </authorList>
    </citation>
    <scope>IDENTIFICATION</scope>
</reference>
<keyword evidence="9" id="KW-1185">Reference proteome</keyword>
<dbReference type="Proteomes" id="UP000001595">
    <property type="component" value="Unplaced"/>
</dbReference>
<dbReference type="InterPro" id="IPR013783">
    <property type="entry name" value="Ig-like_fold"/>
</dbReference>
<dbReference type="AlphaFoldDB" id="A0A8I5TXI9"/>
<evidence type="ECO:0008006" key="10">
    <source>
        <dbReference type="Google" id="ProtNLM"/>
    </source>
</evidence>
<evidence type="ECO:0000313" key="8">
    <source>
        <dbReference type="Ensembl" id="ENSPPYP00000034410.1"/>
    </source>
</evidence>
<evidence type="ECO:0000256" key="2">
    <source>
        <dbReference type="ARBA" id="ARBA00022692"/>
    </source>
</evidence>
<evidence type="ECO:0000256" key="7">
    <source>
        <dbReference type="ARBA" id="ARBA00023319"/>
    </source>
</evidence>
<organism evidence="8 9">
    <name type="scientific">Pongo abelii</name>
    <name type="common">Sumatran orangutan</name>
    <name type="synonym">Pongo pygmaeus abelii</name>
    <dbReference type="NCBI Taxonomy" id="9601"/>
    <lineage>
        <taxon>Eukaryota</taxon>
        <taxon>Metazoa</taxon>
        <taxon>Chordata</taxon>
        <taxon>Craniata</taxon>
        <taxon>Vertebrata</taxon>
        <taxon>Euteleostomi</taxon>
        <taxon>Mammalia</taxon>
        <taxon>Eutheria</taxon>
        <taxon>Euarchontoglires</taxon>
        <taxon>Primates</taxon>
        <taxon>Haplorrhini</taxon>
        <taxon>Catarrhini</taxon>
        <taxon>Hominidae</taxon>
        <taxon>Pongo</taxon>
    </lineage>
</organism>
<proteinExistence type="predicted"/>
<dbReference type="OMA" id="FCECAGV"/>
<evidence type="ECO:0000256" key="5">
    <source>
        <dbReference type="ARBA" id="ARBA00023136"/>
    </source>
</evidence>
<accession>A0A8I5TXI9</accession>
<evidence type="ECO:0000313" key="9">
    <source>
        <dbReference type="Proteomes" id="UP000001595"/>
    </source>
</evidence>
<evidence type="ECO:0000256" key="1">
    <source>
        <dbReference type="ARBA" id="ARBA00004370"/>
    </source>
</evidence>
<dbReference type="GO" id="GO:0005886">
    <property type="term" value="C:plasma membrane"/>
    <property type="evidence" value="ECO:0007669"/>
    <property type="project" value="TreeGrafter"/>
</dbReference>
<keyword evidence="2" id="KW-0812">Transmembrane</keyword>
<name>A0A8I5TXI9_PONAB</name>
<reference evidence="8" key="1">
    <citation type="submission" date="2025-08" db="UniProtKB">
        <authorList>
            <consortium name="Ensembl"/>
        </authorList>
    </citation>
    <scope>IDENTIFICATION</scope>
</reference>
<keyword evidence="4" id="KW-1133">Transmembrane helix</keyword>
<keyword evidence="3" id="KW-0732">Signal</keyword>
<evidence type="ECO:0000256" key="6">
    <source>
        <dbReference type="ARBA" id="ARBA00023157"/>
    </source>
</evidence>
<evidence type="ECO:0000256" key="3">
    <source>
        <dbReference type="ARBA" id="ARBA00022729"/>
    </source>
</evidence>
<keyword evidence="7" id="KW-0393">Immunoglobulin domain</keyword>
<dbReference type="InterPro" id="IPR000920">
    <property type="entry name" value="Myelin_P0-rel"/>
</dbReference>
<dbReference type="GO" id="GO:0009986">
    <property type="term" value="C:cell surface"/>
    <property type="evidence" value="ECO:0007669"/>
    <property type="project" value="TreeGrafter"/>
</dbReference>
<dbReference type="PANTHER" id="PTHR13869:SF19">
    <property type="entry name" value="MYELIN PROTEIN ZERO-LIKE PROTEIN 1"/>
    <property type="match status" value="1"/>
</dbReference>
<dbReference type="GO" id="GO:0005925">
    <property type="term" value="C:focal adhesion"/>
    <property type="evidence" value="ECO:0007669"/>
    <property type="project" value="TreeGrafter"/>
</dbReference>
<sequence>MAAPTRAGAVITAPDRRRWLWLVLVVALGLLTAGVSALEVYLPKEIFVANGTQGKLTCKFKSTNTTGGLTSVSWSFQPEEADTTVKRVCLCFQFG</sequence>